<dbReference type="EMBL" id="LJGT01000038">
    <property type="protein sequence ID" value="OEU89807.1"/>
    <property type="molecule type" value="Genomic_DNA"/>
</dbReference>
<dbReference type="Proteomes" id="UP000176087">
    <property type="component" value="Unassembled WGS sequence"/>
</dbReference>
<name>A0A1E7JNE7_9ACTN</name>
<dbReference type="AlphaFoldDB" id="A0A1E7JNE7"/>
<accession>A0A1E7JNE7</accession>
<evidence type="ECO:0000256" key="1">
    <source>
        <dbReference type="SAM" id="MobiDB-lite"/>
    </source>
</evidence>
<reference evidence="2 3" key="1">
    <citation type="journal article" date="2016" name="Front. Microbiol.">
        <title>Comparative Genomics Analysis of Streptomyces Species Reveals Their Adaptation to the Marine Environment and Their Diversity at the Genomic Level.</title>
        <authorList>
            <person name="Tian X."/>
            <person name="Zhang Z."/>
            <person name="Yang T."/>
            <person name="Chen M."/>
            <person name="Li J."/>
            <person name="Chen F."/>
            <person name="Yang J."/>
            <person name="Li W."/>
            <person name="Zhang B."/>
            <person name="Zhang Z."/>
            <person name="Wu J."/>
            <person name="Zhang C."/>
            <person name="Long L."/>
            <person name="Xiao J."/>
        </authorList>
    </citation>
    <scope>NUCLEOTIDE SEQUENCE [LARGE SCALE GENOMIC DNA]</scope>
    <source>
        <strain evidence="2 3">SCSIO 10390</strain>
    </source>
</reference>
<sequence length="205" mass="20529">MSTSGVSTMSRHLKLIAAVAVVLVAISGFSPARKGGGRSGGGGCSSSSSSSHSSSDSSYESGSSYGGGSSSYDSGRKDDYGSGDGGYRRSGRYHGTTGTSGTTGTTGTTGTANGTARSGTATGTVAQCAAQSGSAAKAVVEVRNPKSYGKTYQVKVKFLDESGTYVDSGLAEVSVGSRDTEAVDVRMAHPERIGDVSDCLVESVR</sequence>
<evidence type="ECO:0000313" key="2">
    <source>
        <dbReference type="EMBL" id="OEU89807.1"/>
    </source>
</evidence>
<organism evidence="2 3">
    <name type="scientific">Streptomyces abyssalis</name>
    <dbReference type="NCBI Taxonomy" id="933944"/>
    <lineage>
        <taxon>Bacteria</taxon>
        <taxon>Bacillati</taxon>
        <taxon>Actinomycetota</taxon>
        <taxon>Actinomycetes</taxon>
        <taxon>Kitasatosporales</taxon>
        <taxon>Streptomycetaceae</taxon>
        <taxon>Streptomyces</taxon>
    </lineage>
</organism>
<protein>
    <submittedName>
        <fullName evidence="2">Uncharacterized protein</fullName>
    </submittedName>
</protein>
<feature type="compositionally biased region" description="Low complexity" evidence="1">
    <location>
        <begin position="45"/>
        <end position="63"/>
    </location>
</feature>
<gene>
    <name evidence="2" type="ORF">AN215_08940</name>
</gene>
<evidence type="ECO:0000313" key="3">
    <source>
        <dbReference type="Proteomes" id="UP000176087"/>
    </source>
</evidence>
<dbReference type="PATRIC" id="fig|933944.5.peg.545"/>
<keyword evidence="3" id="KW-1185">Reference proteome</keyword>
<proteinExistence type="predicted"/>
<feature type="compositionally biased region" description="Low complexity" evidence="1">
    <location>
        <begin position="93"/>
        <end position="119"/>
    </location>
</feature>
<comment type="caution">
    <text evidence="2">The sequence shown here is derived from an EMBL/GenBank/DDBJ whole genome shotgun (WGS) entry which is preliminary data.</text>
</comment>
<feature type="region of interest" description="Disordered" evidence="1">
    <location>
        <begin position="30"/>
        <end position="119"/>
    </location>
</feature>